<protein>
    <submittedName>
        <fullName evidence="1">Unannotated protein</fullName>
    </submittedName>
</protein>
<dbReference type="SUPFAM" id="SSF54862">
    <property type="entry name" value="4Fe-4S ferredoxins"/>
    <property type="match status" value="1"/>
</dbReference>
<dbReference type="EMBL" id="CAFAAB010000037">
    <property type="protein sequence ID" value="CAB4779980.1"/>
    <property type="molecule type" value="Genomic_DNA"/>
</dbReference>
<dbReference type="Pfam" id="PF13459">
    <property type="entry name" value="Fer4_15"/>
    <property type="match status" value="1"/>
</dbReference>
<gene>
    <name evidence="1" type="ORF">UFOPK2958_00464</name>
</gene>
<accession>A0A6J6W6M9</accession>
<dbReference type="Gene3D" id="3.30.70.20">
    <property type="match status" value="1"/>
</dbReference>
<reference evidence="1" key="1">
    <citation type="submission" date="2020-05" db="EMBL/GenBank/DDBJ databases">
        <authorList>
            <person name="Chiriac C."/>
            <person name="Salcher M."/>
            <person name="Ghai R."/>
            <person name="Kavagutti S V."/>
        </authorList>
    </citation>
    <scope>NUCLEOTIDE SEQUENCE</scope>
</reference>
<name>A0A6J6W6M9_9ZZZZ</name>
<evidence type="ECO:0000313" key="1">
    <source>
        <dbReference type="EMBL" id="CAB4779980.1"/>
    </source>
</evidence>
<sequence>MRRTVTFRIVVDPIRCDGFGHCAELAPELVTLDEWGYPILQAEAFPQSDRELRRSAQLAVRGCPRQALTVQKIIAAQP</sequence>
<organism evidence="1">
    <name type="scientific">freshwater metagenome</name>
    <dbReference type="NCBI Taxonomy" id="449393"/>
    <lineage>
        <taxon>unclassified sequences</taxon>
        <taxon>metagenomes</taxon>
        <taxon>ecological metagenomes</taxon>
    </lineage>
</organism>
<proteinExistence type="predicted"/>
<dbReference type="AlphaFoldDB" id="A0A6J6W6M9"/>